<dbReference type="InterPro" id="IPR001898">
    <property type="entry name" value="SLC13A/DASS"/>
</dbReference>
<feature type="transmembrane region" description="Helical" evidence="5">
    <location>
        <begin position="182"/>
        <end position="202"/>
    </location>
</feature>
<reference evidence="6 7" key="1">
    <citation type="submission" date="2022-04" db="EMBL/GenBank/DDBJ databases">
        <title>Halobacillus sp. isolated from saltern.</title>
        <authorList>
            <person name="Won M."/>
            <person name="Lee C.-M."/>
            <person name="Woen H.-Y."/>
            <person name="Kwon S.-W."/>
        </authorList>
    </citation>
    <scope>NUCLEOTIDE SEQUENCE [LARGE SCALE GENOMIC DNA]</scope>
    <source>
        <strain evidence="6 7">SSTM10-2</strain>
    </source>
</reference>
<protein>
    <submittedName>
        <fullName evidence="6">Anion permease</fullName>
    </submittedName>
</protein>
<evidence type="ECO:0000256" key="2">
    <source>
        <dbReference type="ARBA" id="ARBA00022692"/>
    </source>
</evidence>
<feature type="transmembrane region" description="Helical" evidence="5">
    <location>
        <begin position="328"/>
        <end position="347"/>
    </location>
</feature>
<evidence type="ECO:0000313" key="6">
    <source>
        <dbReference type="EMBL" id="UOQ91975.1"/>
    </source>
</evidence>
<dbReference type="Pfam" id="PF00939">
    <property type="entry name" value="Na_sulph_symp"/>
    <property type="match status" value="1"/>
</dbReference>
<dbReference type="EMBL" id="CP095074">
    <property type="protein sequence ID" value="UOQ91975.1"/>
    <property type="molecule type" value="Genomic_DNA"/>
</dbReference>
<keyword evidence="7" id="KW-1185">Reference proteome</keyword>
<proteinExistence type="predicted"/>
<dbReference type="RefSeq" id="WP_244751586.1">
    <property type="nucleotide sequence ID" value="NZ_CP095074.1"/>
</dbReference>
<dbReference type="InterPro" id="IPR051679">
    <property type="entry name" value="DASS-Related_Transporters"/>
</dbReference>
<evidence type="ECO:0000256" key="1">
    <source>
        <dbReference type="ARBA" id="ARBA00004141"/>
    </source>
</evidence>
<keyword evidence="4 5" id="KW-0472">Membrane</keyword>
<feature type="transmembrane region" description="Helical" evidence="5">
    <location>
        <begin position="139"/>
        <end position="162"/>
    </location>
</feature>
<evidence type="ECO:0000256" key="5">
    <source>
        <dbReference type="SAM" id="Phobius"/>
    </source>
</evidence>
<dbReference type="Proteomes" id="UP000831880">
    <property type="component" value="Chromosome"/>
</dbReference>
<gene>
    <name evidence="6" type="ORF">MUO14_15875</name>
</gene>
<feature type="transmembrane region" description="Helical" evidence="5">
    <location>
        <begin position="279"/>
        <end position="296"/>
    </location>
</feature>
<feature type="transmembrane region" description="Helical" evidence="5">
    <location>
        <begin position="73"/>
        <end position="94"/>
    </location>
</feature>
<evidence type="ECO:0000256" key="4">
    <source>
        <dbReference type="ARBA" id="ARBA00023136"/>
    </source>
</evidence>
<feature type="transmembrane region" description="Helical" evidence="5">
    <location>
        <begin position="367"/>
        <end position="389"/>
    </location>
</feature>
<feature type="transmembrane region" description="Helical" evidence="5">
    <location>
        <begin position="222"/>
        <end position="243"/>
    </location>
</feature>
<evidence type="ECO:0000313" key="7">
    <source>
        <dbReference type="Proteomes" id="UP000831880"/>
    </source>
</evidence>
<keyword evidence="3 5" id="KW-1133">Transmembrane helix</keyword>
<dbReference type="PANTHER" id="PTHR43652">
    <property type="entry name" value="BASIC AMINO ACID ANTIPORTER YFCC-RELATED"/>
    <property type="match status" value="1"/>
</dbReference>
<dbReference type="PANTHER" id="PTHR43652:SF2">
    <property type="entry name" value="BASIC AMINO ACID ANTIPORTER YFCC-RELATED"/>
    <property type="match status" value="1"/>
</dbReference>
<organism evidence="6 7">
    <name type="scientific">Halobacillus shinanisalinarum</name>
    <dbReference type="NCBI Taxonomy" id="2932258"/>
    <lineage>
        <taxon>Bacteria</taxon>
        <taxon>Bacillati</taxon>
        <taxon>Bacillota</taxon>
        <taxon>Bacilli</taxon>
        <taxon>Bacillales</taxon>
        <taxon>Bacillaceae</taxon>
        <taxon>Halobacillus</taxon>
    </lineage>
</organism>
<name>A0ABY4GUY0_9BACI</name>
<evidence type="ECO:0000256" key="3">
    <source>
        <dbReference type="ARBA" id="ARBA00022989"/>
    </source>
</evidence>
<feature type="transmembrane region" description="Helical" evidence="5">
    <location>
        <begin position="302"/>
        <end position="321"/>
    </location>
</feature>
<accession>A0ABY4GUY0</accession>
<feature type="transmembrane region" description="Helical" evidence="5">
    <location>
        <begin position="101"/>
        <end position="119"/>
    </location>
</feature>
<comment type="subcellular location">
    <subcellularLocation>
        <location evidence="1">Membrane</location>
        <topology evidence="1">Multi-pass membrane protein</topology>
    </subcellularLocation>
</comment>
<feature type="transmembrane region" description="Helical" evidence="5">
    <location>
        <begin position="454"/>
        <end position="476"/>
    </location>
</feature>
<sequence>MREGLVGYTRNNKWIHKLIDIFSRKSSLMISVHILFFLFVMVIDDLDYQAKVSLVAFLSAMMFWITTKIPAGFVAVTVIVVIVLLGAADAELLYQSLAQEVVWLMIGAFVMGEAVRQSGLAERFSRYLLNKSDQKSNMLFLLTNALFVSAFFIPSTSGRAALSMPIIKQLSERLHSSEERGVLALVAPVIILMSTSATLIGAGSHLIGISLLESATDQSISYIQWLIWGLPFTIMITLMTYFITKWILWPRNTVKEVKSIPTEVTSSRKQPMNVGEKRTFILISLMMLAWMSHGIHGYDIGFITMVGGLLFMIPKYGVISWKQGMKAVSWPLVLFVAAATALGKVLVDTGVVGWIEGEMLNVLHLFISAPEWIIVCMILLVAVTSHLYIHSHTTRAIIFVPSLILFSESIGLDSSTVVFLSLIGMNYCVTFPVSSKALLIFYEEGELSFDPRKLFKISAILMPLYILVMLLFYFTYWQWTGMNI</sequence>
<keyword evidence="2 5" id="KW-0812">Transmembrane</keyword>
<feature type="transmembrane region" description="Helical" evidence="5">
    <location>
        <begin position="26"/>
        <end position="43"/>
    </location>
</feature>